<name>X0U3Z8_9ZZZZ</name>
<accession>X0U3Z8</accession>
<feature type="non-terminal residue" evidence="1">
    <location>
        <position position="44"/>
    </location>
</feature>
<proteinExistence type="predicted"/>
<dbReference type="EMBL" id="BARS01025033">
    <property type="protein sequence ID" value="GAG00300.1"/>
    <property type="molecule type" value="Genomic_DNA"/>
</dbReference>
<protein>
    <submittedName>
        <fullName evidence="1">Uncharacterized protein</fullName>
    </submittedName>
</protein>
<sequence>MMNLAQELIKGNHRAIARAISLAENNRSAAQEMMKKIFPGTGKS</sequence>
<dbReference type="Gene3D" id="1.20.5.170">
    <property type="match status" value="1"/>
</dbReference>
<organism evidence="1">
    <name type="scientific">marine sediment metagenome</name>
    <dbReference type="NCBI Taxonomy" id="412755"/>
    <lineage>
        <taxon>unclassified sequences</taxon>
        <taxon>metagenomes</taxon>
        <taxon>ecological metagenomes</taxon>
    </lineage>
</organism>
<gene>
    <name evidence="1" type="ORF">S01H1_39630</name>
</gene>
<dbReference type="AlphaFoldDB" id="X0U3Z8"/>
<reference evidence="1" key="1">
    <citation type="journal article" date="2014" name="Front. Microbiol.">
        <title>High frequency of phylogenetically diverse reductive dehalogenase-homologous genes in deep subseafloor sedimentary metagenomes.</title>
        <authorList>
            <person name="Kawai M."/>
            <person name="Futagami T."/>
            <person name="Toyoda A."/>
            <person name="Takaki Y."/>
            <person name="Nishi S."/>
            <person name="Hori S."/>
            <person name="Arai W."/>
            <person name="Tsubouchi T."/>
            <person name="Morono Y."/>
            <person name="Uchiyama I."/>
            <person name="Ito T."/>
            <person name="Fujiyama A."/>
            <person name="Inagaki F."/>
            <person name="Takami H."/>
        </authorList>
    </citation>
    <scope>NUCLEOTIDE SEQUENCE</scope>
    <source>
        <strain evidence="1">Expedition CK06-06</strain>
    </source>
</reference>
<evidence type="ECO:0000313" key="1">
    <source>
        <dbReference type="EMBL" id="GAG00300.1"/>
    </source>
</evidence>
<comment type="caution">
    <text evidence="1">The sequence shown here is derived from an EMBL/GenBank/DDBJ whole genome shotgun (WGS) entry which is preliminary data.</text>
</comment>